<name>A0A4Q5LIW4_9SPHI</name>
<comment type="caution">
    <text evidence="2">The sequence shown here is derived from an EMBL/GenBank/DDBJ whole genome shotgun (WGS) entry which is preliminary data.</text>
</comment>
<dbReference type="OrthoDB" id="1272877at2"/>
<evidence type="ECO:0000256" key="1">
    <source>
        <dbReference type="SAM" id="SignalP"/>
    </source>
</evidence>
<gene>
    <name evidence="2" type="ORF">EWM62_13060</name>
</gene>
<protein>
    <submittedName>
        <fullName evidence="2">Uncharacterized protein</fullName>
    </submittedName>
</protein>
<organism evidence="2 3">
    <name type="scientific">Mucilaginibacter terrigena</name>
    <dbReference type="NCBI Taxonomy" id="2492395"/>
    <lineage>
        <taxon>Bacteria</taxon>
        <taxon>Pseudomonadati</taxon>
        <taxon>Bacteroidota</taxon>
        <taxon>Sphingobacteriia</taxon>
        <taxon>Sphingobacteriales</taxon>
        <taxon>Sphingobacteriaceae</taxon>
        <taxon>Mucilaginibacter</taxon>
    </lineage>
</organism>
<evidence type="ECO:0000313" key="2">
    <source>
        <dbReference type="EMBL" id="RYU89263.1"/>
    </source>
</evidence>
<accession>A0A4Q5LIW4</accession>
<keyword evidence="1" id="KW-0732">Signal</keyword>
<reference evidence="2 3" key="1">
    <citation type="submission" date="2019-02" db="EMBL/GenBank/DDBJ databases">
        <title>Bacterial novel species Mucilaginibacter sp. 17JY9-4 isolated from soil.</title>
        <authorList>
            <person name="Jung H.-Y."/>
        </authorList>
    </citation>
    <scope>NUCLEOTIDE SEQUENCE [LARGE SCALE GENOMIC DNA]</scope>
    <source>
        <strain evidence="2 3">17JY9-4</strain>
    </source>
</reference>
<keyword evidence="3" id="KW-1185">Reference proteome</keyword>
<evidence type="ECO:0000313" key="3">
    <source>
        <dbReference type="Proteomes" id="UP000293331"/>
    </source>
</evidence>
<sequence>MKKSLLIATLFICVICGCATVQSIVKSTFPYTAAVVIPASAPVGTAQTATSTGNSFDQNFGNTGTRVNDVRIVSAKISAGNPSEFNIGNLASAKIYMSKMNGDEEVMVASRSDIGPNVGNSLVLDIDNTKFLDALIREKSVRIRMVYHLRNKIDIDARLKVVLGISASPAN</sequence>
<dbReference type="PROSITE" id="PS51257">
    <property type="entry name" value="PROKAR_LIPOPROTEIN"/>
    <property type="match status" value="1"/>
</dbReference>
<dbReference type="RefSeq" id="WP_129877121.1">
    <property type="nucleotide sequence ID" value="NZ_SEWG01000005.1"/>
</dbReference>
<feature type="chain" id="PRO_5020577750" evidence="1">
    <location>
        <begin position="24"/>
        <end position="171"/>
    </location>
</feature>
<feature type="signal peptide" evidence="1">
    <location>
        <begin position="1"/>
        <end position="23"/>
    </location>
</feature>
<dbReference type="AlphaFoldDB" id="A0A4Q5LIW4"/>
<dbReference type="EMBL" id="SEWG01000005">
    <property type="protein sequence ID" value="RYU89263.1"/>
    <property type="molecule type" value="Genomic_DNA"/>
</dbReference>
<proteinExistence type="predicted"/>
<dbReference type="Proteomes" id="UP000293331">
    <property type="component" value="Unassembled WGS sequence"/>
</dbReference>